<dbReference type="RefSeq" id="WP_103683094.1">
    <property type="nucleotide sequence ID" value="NZ_PQGG01000007.1"/>
</dbReference>
<name>A0A2S4HK11_9GAMM</name>
<sequence length="248" mass="28120">MCLILLSWQNDPEQILTVAANRDEFFQRPTLAADFWPEHPQILAGRDLEFGGSWLGISRNGRFAAVTNLREVEASGDRSRGDLVKDFLLSAETSQDFCEGLEPEKSQYRPFNFIASDGDKLCYTNNIEAGWRTLAAGIHAIGNIPLSEKNAKTQKGYQDMKVVMAEKPSHQDLLNMLQDTKPTMDAEEDIYRALSCRFVSFNEYGTRSSSVVSASKTGQWDFWEKRYATSPTQEEALQHFNFAEEKQQ</sequence>
<comment type="caution">
    <text evidence="1">The sequence shown here is derived from an EMBL/GenBank/DDBJ whole genome shotgun (WGS) entry which is preliminary data.</text>
</comment>
<dbReference type="EMBL" id="PQGG01000007">
    <property type="protein sequence ID" value="POP54332.1"/>
    <property type="molecule type" value="Genomic_DNA"/>
</dbReference>
<dbReference type="AlphaFoldDB" id="A0A2S4HK11"/>
<evidence type="ECO:0008006" key="3">
    <source>
        <dbReference type="Google" id="ProtNLM"/>
    </source>
</evidence>
<proteinExistence type="predicted"/>
<dbReference type="PANTHER" id="PTHR17985">
    <property type="entry name" value="SER/THR-RICH PROTEIN T10 IN DGCR REGION"/>
    <property type="match status" value="1"/>
</dbReference>
<protein>
    <recommendedName>
        <fullName evidence="3">NRDE family protein</fullName>
    </recommendedName>
</protein>
<evidence type="ECO:0000313" key="2">
    <source>
        <dbReference type="Proteomes" id="UP000237222"/>
    </source>
</evidence>
<dbReference type="Pfam" id="PF05742">
    <property type="entry name" value="TANGO2"/>
    <property type="match status" value="1"/>
</dbReference>
<gene>
    <name evidence="1" type="ORF">C0068_03455</name>
</gene>
<dbReference type="OrthoDB" id="4380123at2"/>
<organism evidence="1 2">
    <name type="scientific">Zhongshania marina</name>
    <dbReference type="NCBI Taxonomy" id="2304603"/>
    <lineage>
        <taxon>Bacteria</taxon>
        <taxon>Pseudomonadati</taxon>
        <taxon>Pseudomonadota</taxon>
        <taxon>Gammaproteobacteria</taxon>
        <taxon>Cellvibrionales</taxon>
        <taxon>Spongiibacteraceae</taxon>
        <taxon>Zhongshania</taxon>
    </lineage>
</organism>
<reference evidence="1" key="1">
    <citation type="submission" date="2018-01" db="EMBL/GenBank/DDBJ databases">
        <authorList>
            <person name="Yu X.-D."/>
        </authorList>
    </citation>
    <scope>NUCLEOTIDE SEQUENCE</scope>
    <source>
        <strain evidence="1">ZX-21</strain>
    </source>
</reference>
<evidence type="ECO:0000313" key="1">
    <source>
        <dbReference type="EMBL" id="POP54332.1"/>
    </source>
</evidence>
<accession>A0A2S4HK11</accession>
<dbReference type="InterPro" id="IPR008551">
    <property type="entry name" value="TANGO2"/>
</dbReference>
<dbReference type="Proteomes" id="UP000237222">
    <property type="component" value="Unassembled WGS sequence"/>
</dbReference>
<dbReference type="PANTHER" id="PTHR17985:SF8">
    <property type="entry name" value="TRANSPORT AND GOLGI ORGANIZATION PROTEIN 2 HOMOLOG"/>
    <property type="match status" value="1"/>
</dbReference>